<reference evidence="3" key="1">
    <citation type="journal article" date="2019" name="Int. J. Syst. Evol. Microbiol.">
        <title>The Global Catalogue of Microorganisms (GCM) 10K type strain sequencing project: providing services to taxonomists for standard genome sequencing and annotation.</title>
        <authorList>
            <consortium name="The Broad Institute Genomics Platform"/>
            <consortium name="The Broad Institute Genome Sequencing Center for Infectious Disease"/>
            <person name="Wu L."/>
            <person name="Ma J."/>
        </authorList>
    </citation>
    <scope>NUCLEOTIDE SEQUENCE [LARGE SCALE GENOMIC DNA]</scope>
    <source>
        <strain evidence="3">CGMCC 1.16275</strain>
    </source>
</reference>
<accession>A0ABW2KTV6</accession>
<feature type="region of interest" description="Disordered" evidence="1">
    <location>
        <begin position="88"/>
        <end position="175"/>
    </location>
</feature>
<keyword evidence="3" id="KW-1185">Reference proteome</keyword>
<sequence length="175" mass="17387">MRDRPTPDPSSDLPPDLSPGLLPAALARLLPVGCRHVAAFIEAGPASDADAGMPDARAFKDWCAAGKAGVALLDALVRLSQRVAPEAVPLAGAPSPDGPSPDGPSPDSPPAEGSPDTPAESPAAAGPEQPGGLAGLLAESRAEIAAWRARRAEPTDPASAAPDPDPAGPDPPDTS</sequence>
<evidence type="ECO:0000313" key="2">
    <source>
        <dbReference type="EMBL" id="MFC7332464.1"/>
    </source>
</evidence>
<dbReference type="Proteomes" id="UP001596456">
    <property type="component" value="Unassembled WGS sequence"/>
</dbReference>
<dbReference type="EMBL" id="JBHTCM010000005">
    <property type="protein sequence ID" value="MFC7332464.1"/>
    <property type="molecule type" value="Genomic_DNA"/>
</dbReference>
<dbReference type="RefSeq" id="WP_377356882.1">
    <property type="nucleotide sequence ID" value="NZ_JBHTCM010000005.1"/>
</dbReference>
<feature type="compositionally biased region" description="Low complexity" evidence="1">
    <location>
        <begin position="9"/>
        <end position="20"/>
    </location>
</feature>
<feature type="compositionally biased region" description="Pro residues" evidence="1">
    <location>
        <begin position="96"/>
        <end position="109"/>
    </location>
</feature>
<organism evidence="2 3">
    <name type="scientific">Rhodocista pekingensis</name>
    <dbReference type="NCBI Taxonomy" id="201185"/>
    <lineage>
        <taxon>Bacteria</taxon>
        <taxon>Pseudomonadati</taxon>
        <taxon>Pseudomonadota</taxon>
        <taxon>Alphaproteobacteria</taxon>
        <taxon>Rhodospirillales</taxon>
        <taxon>Azospirillaceae</taxon>
        <taxon>Rhodocista</taxon>
    </lineage>
</organism>
<feature type="compositionally biased region" description="Pro residues" evidence="1">
    <location>
        <begin position="163"/>
        <end position="175"/>
    </location>
</feature>
<proteinExistence type="predicted"/>
<name>A0ABW2KTV6_9PROT</name>
<comment type="caution">
    <text evidence="2">The sequence shown here is derived from an EMBL/GenBank/DDBJ whole genome shotgun (WGS) entry which is preliminary data.</text>
</comment>
<gene>
    <name evidence="2" type="ORF">ACFQPS_04765</name>
</gene>
<feature type="region of interest" description="Disordered" evidence="1">
    <location>
        <begin position="1"/>
        <end position="20"/>
    </location>
</feature>
<evidence type="ECO:0000256" key="1">
    <source>
        <dbReference type="SAM" id="MobiDB-lite"/>
    </source>
</evidence>
<evidence type="ECO:0000313" key="3">
    <source>
        <dbReference type="Proteomes" id="UP001596456"/>
    </source>
</evidence>
<protein>
    <submittedName>
        <fullName evidence="2">Uncharacterized protein</fullName>
    </submittedName>
</protein>